<comment type="caution">
    <text evidence="1">The sequence shown here is derived from an EMBL/GenBank/DDBJ whole genome shotgun (WGS) entry which is preliminary data.</text>
</comment>
<accession>A0A2M7AWW8</accession>
<organism evidence="1 2">
    <name type="scientific">Candidatus Portnoybacteria bacterium CG06_land_8_20_14_3_00_39_12</name>
    <dbReference type="NCBI Taxonomy" id="1974809"/>
    <lineage>
        <taxon>Bacteria</taxon>
        <taxon>Candidatus Portnoyibacteriota</taxon>
    </lineage>
</organism>
<evidence type="ECO:0008006" key="3">
    <source>
        <dbReference type="Google" id="ProtNLM"/>
    </source>
</evidence>
<dbReference type="InterPro" id="IPR014942">
    <property type="entry name" value="AbiEii"/>
</dbReference>
<evidence type="ECO:0000313" key="2">
    <source>
        <dbReference type="Proteomes" id="UP000228775"/>
    </source>
</evidence>
<name>A0A2M7AWW8_9BACT</name>
<dbReference type="Pfam" id="PF08843">
    <property type="entry name" value="AbiEii"/>
    <property type="match status" value="1"/>
</dbReference>
<dbReference type="AlphaFoldDB" id="A0A2M7AWW8"/>
<dbReference type="Gene3D" id="3.10.450.620">
    <property type="entry name" value="JHP933, nucleotidyltransferase-like core domain"/>
    <property type="match status" value="1"/>
</dbReference>
<protein>
    <recommendedName>
        <fullName evidence="3">Nucleotidyl transferase AbiEii/AbiGii toxin family protein</fullName>
    </recommendedName>
</protein>
<dbReference type="Proteomes" id="UP000228775">
    <property type="component" value="Unassembled WGS sequence"/>
</dbReference>
<proteinExistence type="predicted"/>
<dbReference type="EMBL" id="PEVY01000051">
    <property type="protein sequence ID" value="PIU75128.1"/>
    <property type="molecule type" value="Genomic_DNA"/>
</dbReference>
<evidence type="ECO:0000313" key="1">
    <source>
        <dbReference type="EMBL" id="PIU75128.1"/>
    </source>
</evidence>
<gene>
    <name evidence="1" type="ORF">COS76_02440</name>
</gene>
<sequence>MLDQFQEKFINYFAKTALAQDFYWAGGTALAEHYLHHRLSQDLDFFTDKNINYEQLIKLVSDFGRQNQISDINRERIFDRRIFLMKKDAKLLKLEFAKYDFPLLNPLQIEPKTKLKITSLDDLAAGKLMSLIDRNEPKDVVDIYYLLQRGKYTLEKIIKLIKQKFGLGLDKLTVLREITRSSTNLDAIKPLLLLAEDEQALEIKNIKNYFVELSNDYLKQKIEL</sequence>
<reference evidence="2" key="1">
    <citation type="submission" date="2017-09" db="EMBL/GenBank/DDBJ databases">
        <title>Depth-based differentiation of microbial function through sediment-hosted aquifers and enrichment of novel symbionts in the deep terrestrial subsurface.</title>
        <authorList>
            <person name="Probst A.J."/>
            <person name="Ladd B."/>
            <person name="Jarett J.K."/>
            <person name="Geller-Mcgrath D.E."/>
            <person name="Sieber C.M.K."/>
            <person name="Emerson J.B."/>
            <person name="Anantharaman K."/>
            <person name="Thomas B.C."/>
            <person name="Malmstrom R."/>
            <person name="Stieglmeier M."/>
            <person name="Klingl A."/>
            <person name="Woyke T."/>
            <person name="Ryan C.M."/>
            <person name="Banfield J.F."/>
        </authorList>
    </citation>
    <scope>NUCLEOTIDE SEQUENCE [LARGE SCALE GENOMIC DNA]</scope>
</reference>